<sequence length="519" mass="57626">MVNINQDHWTTSRWEQEIRVRLGEATDGQAPLVNINADDTREFDAIFLGGGAGGRFGAAYLRAMGGRPLIIDRWPFLGGSCPHHACVPHHVFSDVAAQLMLERTFSGRLWFQDMQGKMVSIREIVEMFRRGRTGPHAFMNFQSKEQLDLEFVLGSRARIVDAHTLAVGGQIYHANNLVLSTGASPKPFTIDTQGMEGVFNYASLVDTLEYEPGPTVVVVGGGKTAIEYGCFFNATGRRTIIVSRHQPLTMINDAETRAYLLERMAEQGMEFWANAELTAIEGDGRVNAVAIRTISGGIKKVETDFVFLGLGERPNSQEAQETLGVEVDTNGAVKVDTRMQTSIPNVYAVGDLVGSPMEMFKARKGGMYAARNIMGEEAHYHFKKYPDFMHTHYEVCWLGLGEEQARERYRNVVVLKLPPDNPDGQSVALPAGDRMMLYVMMKPHLSGFQKLVIDGDTRRIVGAFHVGCGAKDGFQYLAPMVRNGLTVDELGEMDELFLNPSYFIQLCRLRAGSKVLRGM</sequence>
<dbReference type="Pfam" id="PF07992">
    <property type="entry name" value="Pyr_redox_2"/>
    <property type="match status" value="1"/>
</dbReference>
<dbReference type="Pfam" id="PF02852">
    <property type="entry name" value="Pyr_redox_dim"/>
    <property type="match status" value="1"/>
</dbReference>
<dbReference type="GO" id="GO:0004148">
    <property type="term" value="F:dihydrolipoyl dehydrogenase (NADH) activity"/>
    <property type="evidence" value="ECO:0007669"/>
    <property type="project" value="TreeGrafter"/>
</dbReference>
<evidence type="ECO:0000256" key="4">
    <source>
        <dbReference type="ARBA" id="ARBA00022827"/>
    </source>
</evidence>
<dbReference type="Gene3D" id="3.50.50.60">
    <property type="entry name" value="FAD/NAD(P)-binding domain"/>
    <property type="match status" value="2"/>
</dbReference>
<keyword evidence="5" id="KW-0520">NAD</keyword>
<name>A0A2W4QG54_9GAMM</name>
<dbReference type="PANTHER" id="PTHR22912:SF151">
    <property type="entry name" value="DIHYDROLIPOYL DEHYDROGENASE, MITOCHONDRIAL"/>
    <property type="match status" value="1"/>
</dbReference>
<reference evidence="8 9" key="1">
    <citation type="journal article" date="2018" name="Aquat. Microb. Ecol.">
        <title>Gammaproteobacterial methanotrophs dominate.</title>
        <authorList>
            <person name="Rissanen A.J."/>
            <person name="Saarenheimo J."/>
            <person name="Tiirola M."/>
            <person name="Peura S."/>
            <person name="Aalto S.L."/>
            <person name="Karvinen A."/>
            <person name="Nykanen H."/>
        </authorList>
    </citation>
    <scope>NUCLEOTIDE SEQUENCE [LARGE SCALE GENOMIC DNA]</scope>
    <source>
        <strain evidence="8">AMbin10</strain>
    </source>
</reference>
<keyword evidence="4" id="KW-0274">FAD</keyword>
<dbReference type="InterPro" id="IPR036188">
    <property type="entry name" value="FAD/NAD-bd_sf"/>
</dbReference>
<comment type="cofactor">
    <cofactor evidence="1">
        <name>FAD</name>
        <dbReference type="ChEBI" id="CHEBI:57692"/>
    </cofactor>
</comment>
<evidence type="ECO:0000259" key="7">
    <source>
        <dbReference type="Pfam" id="PF07992"/>
    </source>
</evidence>
<dbReference type="AlphaFoldDB" id="A0A2W4QG54"/>
<evidence type="ECO:0000259" key="6">
    <source>
        <dbReference type="Pfam" id="PF02852"/>
    </source>
</evidence>
<evidence type="ECO:0000256" key="3">
    <source>
        <dbReference type="ARBA" id="ARBA00022630"/>
    </source>
</evidence>
<evidence type="ECO:0000313" key="8">
    <source>
        <dbReference type="EMBL" id="PZN71152.1"/>
    </source>
</evidence>
<dbReference type="InterPro" id="IPR004099">
    <property type="entry name" value="Pyr_nucl-diS_OxRdtase_dimer"/>
</dbReference>
<evidence type="ECO:0000256" key="1">
    <source>
        <dbReference type="ARBA" id="ARBA00001974"/>
    </source>
</evidence>
<evidence type="ECO:0000313" key="9">
    <source>
        <dbReference type="Proteomes" id="UP000249396"/>
    </source>
</evidence>
<dbReference type="GO" id="GO:0050660">
    <property type="term" value="F:flavin adenine dinucleotide binding"/>
    <property type="evidence" value="ECO:0007669"/>
    <property type="project" value="TreeGrafter"/>
</dbReference>
<dbReference type="PRINTS" id="PR00368">
    <property type="entry name" value="FADPNR"/>
</dbReference>
<organism evidence="8 9">
    <name type="scientific">Candidatus Methylumidiphilus alinenensis</name>
    <dbReference type="NCBI Taxonomy" id="2202197"/>
    <lineage>
        <taxon>Bacteria</taxon>
        <taxon>Pseudomonadati</taxon>
        <taxon>Pseudomonadota</taxon>
        <taxon>Gammaproteobacteria</taxon>
        <taxon>Methylococcales</taxon>
        <taxon>Candidatus Methylumidiphilus</taxon>
    </lineage>
</organism>
<comment type="similarity">
    <text evidence="2">Belongs to the class-I pyridine nucleotide-disulfide oxidoreductase family.</text>
</comment>
<proteinExistence type="inferred from homology"/>
<keyword evidence="3" id="KW-0285">Flavoprotein</keyword>
<feature type="domain" description="FAD/NAD(P)-binding" evidence="7">
    <location>
        <begin position="44"/>
        <end position="366"/>
    </location>
</feature>
<dbReference type="SUPFAM" id="SSF51905">
    <property type="entry name" value="FAD/NAD(P)-binding domain"/>
    <property type="match status" value="1"/>
</dbReference>
<accession>A0A2W4QG54</accession>
<dbReference type="InterPro" id="IPR016156">
    <property type="entry name" value="FAD/NAD-linked_Rdtase_dimer_sf"/>
</dbReference>
<dbReference type="PRINTS" id="PR00411">
    <property type="entry name" value="PNDRDTASEI"/>
</dbReference>
<feature type="domain" description="Pyridine nucleotide-disulphide oxidoreductase dimerisation" evidence="6">
    <location>
        <begin position="386"/>
        <end position="492"/>
    </location>
</feature>
<dbReference type="PANTHER" id="PTHR22912">
    <property type="entry name" value="DISULFIDE OXIDOREDUCTASE"/>
    <property type="match status" value="1"/>
</dbReference>
<comment type="caution">
    <text evidence="8">The sequence shown here is derived from an EMBL/GenBank/DDBJ whole genome shotgun (WGS) entry which is preliminary data.</text>
</comment>
<dbReference type="EMBL" id="QJPH01000533">
    <property type="protein sequence ID" value="PZN71152.1"/>
    <property type="molecule type" value="Genomic_DNA"/>
</dbReference>
<dbReference type="InterPro" id="IPR050151">
    <property type="entry name" value="Class-I_Pyr_Nuc-Dis_Oxidored"/>
</dbReference>
<dbReference type="Proteomes" id="UP000249396">
    <property type="component" value="Unassembled WGS sequence"/>
</dbReference>
<gene>
    <name evidence="8" type="ORF">DM484_27075</name>
</gene>
<evidence type="ECO:0000256" key="5">
    <source>
        <dbReference type="ARBA" id="ARBA00023027"/>
    </source>
</evidence>
<protein>
    <submittedName>
        <fullName evidence="8">Dihydrolipoamide dehydrogenase</fullName>
    </submittedName>
</protein>
<dbReference type="SUPFAM" id="SSF55424">
    <property type="entry name" value="FAD/NAD-linked reductases, dimerisation (C-terminal) domain"/>
    <property type="match status" value="1"/>
</dbReference>
<evidence type="ECO:0000256" key="2">
    <source>
        <dbReference type="ARBA" id="ARBA00007532"/>
    </source>
</evidence>
<dbReference type="GO" id="GO:0006103">
    <property type="term" value="P:2-oxoglutarate metabolic process"/>
    <property type="evidence" value="ECO:0007669"/>
    <property type="project" value="TreeGrafter"/>
</dbReference>
<dbReference type="InterPro" id="IPR023753">
    <property type="entry name" value="FAD/NAD-binding_dom"/>
</dbReference>
<dbReference type="Gene3D" id="3.30.390.30">
    <property type="match status" value="1"/>
</dbReference>